<reference evidence="1 2" key="1">
    <citation type="submission" date="2016-10" db="EMBL/GenBank/DDBJ databases">
        <authorList>
            <person name="de Groot N.N."/>
        </authorList>
    </citation>
    <scope>NUCLEOTIDE SEQUENCE [LARGE SCALE GENOMIC DNA]</scope>
    <source>
        <strain evidence="1 2">CGMCC 1.12097</strain>
    </source>
</reference>
<dbReference type="AlphaFoldDB" id="A0A1G5X803"/>
<gene>
    <name evidence="1" type="ORF">SAMN02927914_02023</name>
</gene>
<dbReference type="Proteomes" id="UP000198588">
    <property type="component" value="Unassembled WGS sequence"/>
</dbReference>
<dbReference type="RefSeq" id="WP_091577274.1">
    <property type="nucleotide sequence ID" value="NZ_FMXM01000005.1"/>
</dbReference>
<dbReference type="EMBL" id="FMXM01000005">
    <property type="protein sequence ID" value="SDA66174.1"/>
    <property type="molecule type" value="Genomic_DNA"/>
</dbReference>
<organism evidence="1 2">
    <name type="scientific">Mesorhizobium qingshengii</name>
    <dbReference type="NCBI Taxonomy" id="1165689"/>
    <lineage>
        <taxon>Bacteria</taxon>
        <taxon>Pseudomonadati</taxon>
        <taxon>Pseudomonadota</taxon>
        <taxon>Alphaproteobacteria</taxon>
        <taxon>Hyphomicrobiales</taxon>
        <taxon>Phyllobacteriaceae</taxon>
        <taxon>Mesorhizobium</taxon>
    </lineage>
</organism>
<dbReference type="STRING" id="1165689.SAMN02927914_02023"/>
<evidence type="ECO:0000313" key="1">
    <source>
        <dbReference type="EMBL" id="SDA66174.1"/>
    </source>
</evidence>
<dbReference type="OrthoDB" id="8081003at2"/>
<evidence type="ECO:0000313" key="2">
    <source>
        <dbReference type="Proteomes" id="UP000198588"/>
    </source>
</evidence>
<protein>
    <submittedName>
        <fullName evidence="1">Uncharacterized protein</fullName>
    </submittedName>
</protein>
<accession>A0A1G5X803</accession>
<name>A0A1G5X803_9HYPH</name>
<sequence>MDVFSSAIRAKGDIAGVFEYDGAGDPQNATAYFYLYRADSKEPDSIIDVLHIRSGAWLITKADIAVKWDKSERRVGLFVFGKLAAAFDIETGKKHDGGYGGDFQADIPWD</sequence>
<proteinExistence type="predicted"/>